<feature type="domain" description="Fibronectin type-III" evidence="5">
    <location>
        <begin position="1571"/>
        <end position="1665"/>
    </location>
</feature>
<organism evidence="6 7">
    <name type="scientific">Brachybacterium endophyticum</name>
    <dbReference type="NCBI Taxonomy" id="2182385"/>
    <lineage>
        <taxon>Bacteria</taxon>
        <taxon>Bacillati</taxon>
        <taxon>Actinomycetota</taxon>
        <taxon>Actinomycetes</taxon>
        <taxon>Micrococcales</taxon>
        <taxon>Dermabacteraceae</taxon>
        <taxon>Brachybacterium</taxon>
    </lineage>
</organism>
<feature type="region of interest" description="Disordered" evidence="4">
    <location>
        <begin position="1852"/>
        <end position="1879"/>
    </location>
</feature>
<evidence type="ECO:0000313" key="6">
    <source>
        <dbReference type="EMBL" id="PWH05048.1"/>
    </source>
</evidence>
<feature type="compositionally biased region" description="Basic and acidic residues" evidence="4">
    <location>
        <begin position="1463"/>
        <end position="1485"/>
    </location>
</feature>
<dbReference type="InterPro" id="IPR050991">
    <property type="entry name" value="ECM_Regulatory_Proteins"/>
</dbReference>
<keyword evidence="3" id="KW-0119">Carbohydrate metabolism</keyword>
<accession>A0A2U2RGS5</accession>
<feature type="compositionally biased region" description="Basic and acidic residues" evidence="4">
    <location>
        <begin position="1566"/>
        <end position="1588"/>
    </location>
</feature>
<dbReference type="NCBIfam" id="NF012211">
    <property type="entry name" value="tand_rpt_95"/>
    <property type="match status" value="1"/>
</dbReference>
<evidence type="ECO:0000313" key="7">
    <source>
        <dbReference type="Proteomes" id="UP000245590"/>
    </source>
</evidence>
<dbReference type="Proteomes" id="UP000245590">
    <property type="component" value="Unassembled WGS sequence"/>
</dbReference>
<feature type="region of interest" description="Disordered" evidence="4">
    <location>
        <begin position="1383"/>
        <end position="1422"/>
    </location>
</feature>
<feature type="region of interest" description="Disordered" evidence="4">
    <location>
        <begin position="1037"/>
        <end position="1064"/>
    </location>
</feature>
<feature type="region of interest" description="Disordered" evidence="4">
    <location>
        <begin position="1549"/>
        <end position="1588"/>
    </location>
</feature>
<evidence type="ECO:0000256" key="3">
    <source>
        <dbReference type="ARBA" id="ARBA00023326"/>
    </source>
</evidence>
<evidence type="ECO:0000256" key="1">
    <source>
        <dbReference type="ARBA" id="ARBA00022737"/>
    </source>
</evidence>
<feature type="domain" description="Fibronectin type-III" evidence="5">
    <location>
        <begin position="1483"/>
        <end position="1570"/>
    </location>
</feature>
<evidence type="ECO:0000256" key="4">
    <source>
        <dbReference type="SAM" id="MobiDB-lite"/>
    </source>
</evidence>
<sequence length="2067" mass="216394">MSSAVLAILALVITICAVRFDGLASADVSVNNGGVWVLNNGKHLLGRVNVDAQELDARESIDGENLDVQQDGYNVLVSGPRGIIPVDSAAVERSGTINLGVDPVVDLGGDRVGMIGAKGKVWVADAGQLAGFSPSAQKPTLSVEGENAKLAVTDSGTVYVLDGDDLYKIPRSIDPAASKPEKVATIDGLSTTDGAVQLTTVGESPVVLDTESRFLRIGEKGKTSVSLDDLGASPSSTTKAQLQQPGPDADGVVLATSDTLYRVPLSGKAGATEKHSAHGNGEPTAPAQVGGCAYGAWNGSQRYVRACGGTVTAEAIPDARDANDLKLRVNGDLVVLNDQESGLSWMISEDMTLVDDWVVTQDIKKDEREQEEKETKTSTVANLDYDRKEKNRDPVANPDELGVRPGSSTVLDVLRNDTDPDGDVLTAAPKKDEGPLGRVTPIRGGTQLQIDVPEDAKPGTTKDVVYSVADGRGGTAESTVTLKVKDEGDSAPPELSREETPKMKVRSGRDFSFNVLPYFRDPDGDDFYLAGASVDGEDSVTSTPDGVVSYTDAGLADGEKSISLTLRDSTGEEFTSELKVEVVPDDDLPPITTADHTQIVAGSTVDLEPLENDLSPTGDDLELADVSVEGGGDGIELDKDLDAGTVSVTGGQEGTYYLRYTVVAGSQSATGLIRVDVAEPSSEAELPVAVDDLSMVTAGSSTLVDPLENDVDPTGGVLVLDSVDLPEDSGLEARVLDHHLIKLTASPDAPTDGRPVPISYTVANQAGEVEGSLQAMIVKTDTQRAEPKAVNDDVTVRAGDLVTADVLANDTSPIDSDLSLDDDFGDEKEAEGLGTLETYQDKVRFTADPDAKGETTVSYTARDETGRTGAARLRMNVVPADGNNERPAPENLTARTVAGSSVRIPVSLSGVDPDGDSVILTGLTGDAPTKGRVTSATGQWIDYTPDENATGTDTFRYQVMDRDGAVGTAEVKVGIAARSQTNQYPVSEDDEVTAKPGRKLQIFPLENDSDPEGAPLSIDRGMVGESEEDEDSAVEIQDSAKGAASVDVVTPEEPGTYSIPYGVSDGSLSTPGTILLDVKEDAPERSPIVTDDYVPTAEVLDPDTDHVDVDALSNDVDPDGSAKDLDLEIEGNPDGVRIADEKRGIVRVTPREDPFRVRYTATDLDDHSASGYIWVPGTSKQAPAWVGDPITVQAGTETNIDLGDSDLVRVRPGGQSPVITDPDTVSAQHSDGSSLIKDDKHLVYRAAEDYSGEDTINVEVTDGPRGDDTAAVGMLAIPVDVQAKDDAPPEVQGSDLEVEQGGDARTVDLRRTNTDPEGKPLTFEAGEPTGADGVSVDVTSEGMVTAQADASVDKGASFEVPVTVSDGTNDPVETTITGTVTGSNAPKATALDDSYRVDAGDTKTVSPTDNDTKPLGKPVHLVSVSPKTDGIEATQKGDEVTLAPAEDFHGVATVSYTVEDATKDPDRRTTGEITVDVRGKPEKPSAPRVSETGDGFVVLSIEPGDDNGAPIEDYTVSSASGGSVKQTCKSTTCKVTGLKNDTEYTFTARANNEVGPSDPSAASAKARPDVKPEKPDAPHAERGDGRLKVSWDAPVNRGSAITEYALQMIGKDGSTRTVPVNGSATSTTVDDLTNGVDYTFRVRAKNRADDPSDWSGSSSPEHPAGKPTAPSGKITAKRVNDELGGAVSLSWPAMSGKEQNGEKVTKYTVTAHPKDGGGSSKSQTFEDTSGRFDGLDQNTEYTFTYMGTNSVGEGGASGESNPVTAYSKAAAPKNVSASLPDAKSGDGPNGRVNVSWDKADGRGTPLDHYLVRWPGGGSKEVDASKDSVQIDGLKNGTDYTFTVQAYNRFSGGESEISKPSKAVRPYTKPAKPALSLSTGDCSGTSCPVSAKVSANGGGGIGVSKVQYRVNGGDWKDLGADGGSAELGTEGGKKYTVDARAINSAGLVSGTASANEKSKSPTPKLSDSVKWGAKNGASGEIGCEQGSCRWFSFTLENMEPGKSYQLDFYEYETSSKWSDGASSLPKSVSANGDGKFTSENRYFHGYPGKKFDVLLDGKKVATITEPES</sequence>
<feature type="domain" description="Fibronectin type-III" evidence="5">
    <location>
        <begin position="1670"/>
        <end position="1770"/>
    </location>
</feature>
<dbReference type="OrthoDB" id="5241356at2"/>
<dbReference type="GO" id="GO:0000272">
    <property type="term" value="P:polysaccharide catabolic process"/>
    <property type="evidence" value="ECO:0007669"/>
    <property type="project" value="UniProtKB-KW"/>
</dbReference>
<feature type="compositionally biased region" description="Polar residues" evidence="4">
    <location>
        <begin position="233"/>
        <end position="244"/>
    </location>
</feature>
<feature type="compositionally biased region" description="Low complexity" evidence="4">
    <location>
        <begin position="1653"/>
        <end position="1662"/>
    </location>
</feature>
<reference evidence="6 7" key="1">
    <citation type="submission" date="2018-05" db="EMBL/GenBank/DDBJ databases">
        <title>Brachybacterium sp. M1HQ-2T, whole genome shotgun sequence.</title>
        <authorList>
            <person name="Tuo L."/>
        </authorList>
    </citation>
    <scope>NUCLEOTIDE SEQUENCE [LARGE SCALE GENOMIC DNA]</scope>
    <source>
        <strain evidence="6 7">M1HQ-2</strain>
    </source>
</reference>
<dbReference type="InterPro" id="IPR036116">
    <property type="entry name" value="FN3_sf"/>
</dbReference>
<feature type="domain" description="Fibronectin type-III" evidence="5">
    <location>
        <begin position="1771"/>
        <end position="1870"/>
    </location>
</feature>
<feature type="region of interest" description="Disordered" evidence="4">
    <location>
        <begin position="224"/>
        <end position="248"/>
    </location>
</feature>
<comment type="caution">
    <text evidence="6">The sequence shown here is derived from an EMBL/GenBank/DDBJ whole genome shotgun (WGS) entry which is preliminary data.</text>
</comment>
<keyword evidence="2" id="KW-0378">Hydrolase</keyword>
<feature type="region of interest" description="Disordered" evidence="4">
    <location>
        <begin position="1709"/>
        <end position="1733"/>
    </location>
</feature>
<evidence type="ECO:0000259" key="5">
    <source>
        <dbReference type="PROSITE" id="PS50853"/>
    </source>
</evidence>
<dbReference type="PANTHER" id="PTHR46708">
    <property type="entry name" value="TENASCIN"/>
    <property type="match status" value="1"/>
</dbReference>
<gene>
    <name evidence="6" type="ORF">DEO23_15550</name>
</gene>
<dbReference type="Pfam" id="PF00041">
    <property type="entry name" value="fn3"/>
    <property type="match status" value="3"/>
</dbReference>
<feature type="region of interest" description="Disordered" evidence="4">
    <location>
        <begin position="1949"/>
        <end position="1968"/>
    </location>
</feature>
<dbReference type="PROSITE" id="PS50853">
    <property type="entry name" value="FN3"/>
    <property type="match status" value="4"/>
</dbReference>
<name>A0A2U2RGS5_9MICO</name>
<dbReference type="PANTHER" id="PTHR46708:SF2">
    <property type="entry name" value="FIBRONECTIN TYPE-III DOMAIN-CONTAINING PROTEIN"/>
    <property type="match status" value="1"/>
</dbReference>
<keyword evidence="3" id="KW-0624">Polysaccharide degradation</keyword>
<dbReference type="GO" id="GO:0016798">
    <property type="term" value="F:hydrolase activity, acting on glycosyl bonds"/>
    <property type="evidence" value="ECO:0007669"/>
    <property type="project" value="UniProtKB-KW"/>
</dbReference>
<keyword evidence="2" id="KW-0326">Glycosidase</keyword>
<dbReference type="SMART" id="SM00060">
    <property type="entry name" value="FN3"/>
    <property type="match status" value="5"/>
</dbReference>
<dbReference type="InterPro" id="IPR003961">
    <property type="entry name" value="FN3_dom"/>
</dbReference>
<dbReference type="Gene3D" id="2.60.40.3440">
    <property type="match status" value="1"/>
</dbReference>
<feature type="compositionally biased region" description="Basic and acidic residues" evidence="4">
    <location>
        <begin position="1309"/>
        <end position="1318"/>
    </location>
</feature>
<dbReference type="EMBL" id="QFKX01000008">
    <property type="protein sequence ID" value="PWH05048.1"/>
    <property type="molecule type" value="Genomic_DNA"/>
</dbReference>
<feature type="compositionally biased region" description="Polar residues" evidence="4">
    <location>
        <begin position="1949"/>
        <end position="1964"/>
    </location>
</feature>
<evidence type="ECO:0000256" key="2">
    <source>
        <dbReference type="ARBA" id="ARBA00023295"/>
    </source>
</evidence>
<dbReference type="Pfam" id="PF17963">
    <property type="entry name" value="Big_9"/>
    <property type="match status" value="6"/>
</dbReference>
<feature type="region of interest" description="Disordered" evidence="4">
    <location>
        <begin position="1647"/>
        <end position="1678"/>
    </location>
</feature>
<feature type="region of interest" description="Disordered" evidence="4">
    <location>
        <begin position="1309"/>
        <end position="1332"/>
    </location>
</feature>
<protein>
    <recommendedName>
        <fullName evidence="5">Fibronectin type-III domain-containing protein</fullName>
    </recommendedName>
</protein>
<proteinExistence type="predicted"/>
<dbReference type="InterPro" id="IPR013783">
    <property type="entry name" value="Ig-like_fold"/>
</dbReference>
<keyword evidence="1" id="KW-0677">Repeat</keyword>
<dbReference type="CDD" id="cd00063">
    <property type="entry name" value="FN3"/>
    <property type="match status" value="4"/>
</dbReference>
<dbReference type="Gene3D" id="2.60.40.10">
    <property type="entry name" value="Immunoglobulins"/>
    <property type="match status" value="4"/>
</dbReference>
<dbReference type="SUPFAM" id="SSF49265">
    <property type="entry name" value="Fibronectin type III"/>
    <property type="match status" value="3"/>
</dbReference>
<keyword evidence="7" id="KW-1185">Reference proteome</keyword>
<feature type="region of interest" description="Disordered" evidence="4">
    <location>
        <begin position="386"/>
        <end position="442"/>
    </location>
</feature>
<feature type="region of interest" description="Disordered" evidence="4">
    <location>
        <begin position="1463"/>
        <end position="1492"/>
    </location>
</feature>